<dbReference type="OrthoDB" id="1938591at2759"/>
<accession>A0A8H6XET9</accession>
<evidence type="ECO:0000259" key="2">
    <source>
        <dbReference type="PROSITE" id="PS51011"/>
    </source>
</evidence>
<feature type="domain" description="ARID" evidence="2">
    <location>
        <begin position="123"/>
        <end position="247"/>
    </location>
</feature>
<feature type="compositionally biased region" description="Low complexity" evidence="1">
    <location>
        <begin position="366"/>
        <end position="382"/>
    </location>
</feature>
<feature type="compositionally biased region" description="Polar residues" evidence="1">
    <location>
        <begin position="80"/>
        <end position="97"/>
    </location>
</feature>
<feature type="region of interest" description="Disordered" evidence="1">
    <location>
        <begin position="251"/>
        <end position="395"/>
    </location>
</feature>
<dbReference type="PROSITE" id="PS51011">
    <property type="entry name" value="ARID"/>
    <property type="match status" value="1"/>
</dbReference>
<dbReference type="AlphaFoldDB" id="A0A8H6XET9"/>
<feature type="compositionally biased region" description="Polar residues" evidence="1">
    <location>
        <begin position="280"/>
        <end position="292"/>
    </location>
</feature>
<reference evidence="3" key="1">
    <citation type="submission" date="2020-05" db="EMBL/GenBank/DDBJ databases">
        <title>Mycena genomes resolve the evolution of fungal bioluminescence.</title>
        <authorList>
            <person name="Tsai I.J."/>
        </authorList>
    </citation>
    <scope>NUCLEOTIDE SEQUENCE</scope>
    <source>
        <strain evidence="3">CCC161011</strain>
    </source>
</reference>
<feature type="region of interest" description="Disordered" evidence="1">
    <location>
        <begin position="55"/>
        <end position="104"/>
    </location>
</feature>
<dbReference type="InterPro" id="IPR001606">
    <property type="entry name" value="ARID_dom"/>
</dbReference>
<dbReference type="InterPro" id="IPR036431">
    <property type="entry name" value="ARID_dom_sf"/>
</dbReference>
<sequence length="889" mass="96918">MLPQNGQIRQQPTHQLDTFMSNSAFDSPGYFNLDPSQAKQMAAINAANQVRTRASIGGGTSSGPYLGGINPSHDPAAAQPSFSLPNTQSLPQPSNPGMNPFLDPAMAHANATARNPNQAVSIKQRQAGFLNGLARIMAQRNTPLPPALTGVDTPTYDPNSSQWKMVEPAEVGAFRLAGRDIELFKLWSMVFQAGGGTALSRDNSWHLMLPHFDLPEEYPLSNGQSSVAQMLAQYYMAMLLPFEEVYRNNMQTQQRKAQASRQASLGQALPPSALPRPDGSASQRVSQTNVPQTPARRLSSASQGSAPNQNGESSQVNGQPSDGSPLDQEQGIKRKLESEEADNKRVRQKTEPLATDSTAATNGIDPSSAGAPTPSGPTSMPTPARPRQRPSRRKIEYVPLAREVDTVGGRDMKVIEAETIATPLRRPLRDINDWGTVAVDALAMSIRSQLSTELSYALTTFTLLSTMRGDTPTSGFPIVQCADLLEEVLDLLEERAFDGVEDFADLDPSEGQRLTTNKELVNTLLELESEPFASLQPRQGAKDPDVGPRQRPGNIIITIVNIIRNLSFIQDNSPFLAAQERVFDLLLRVCSITMKDGKPAPASPALSLGDVITIRKDTMHTLMHLAGAIHFSDPPSKTTLRIASRAFQLLASYLVDSTEAVSPYACVQNGNIKPPFLADVALETFTRLVQSDVNRKVFSRAVPEASIRLLFVSSVHRLPVADPDFQIVVRERWLSYMEKAIMTIYSLAFIASPELKKNIKADRSLGFKGVMLRMIQKFLMTPNHELKVQFYISARRGVEAMKLLDDCEDSFDTSEAAPATLSFGMGYGEVGDSGTEKGTGLLGGNRDVVWDLLMLREVQLEQDGVMFGELDSLSKGRMKAETGVAGLNI</sequence>
<dbReference type="SMART" id="SM01014">
    <property type="entry name" value="ARID"/>
    <property type="match status" value="1"/>
</dbReference>
<feature type="compositionally biased region" description="Basic and acidic residues" evidence="1">
    <location>
        <begin position="330"/>
        <end position="350"/>
    </location>
</feature>
<dbReference type="SUPFAM" id="SSF46774">
    <property type="entry name" value="ARID-like"/>
    <property type="match status" value="1"/>
</dbReference>
<feature type="compositionally biased region" description="Polar residues" evidence="1">
    <location>
        <begin position="299"/>
        <end position="322"/>
    </location>
</feature>
<evidence type="ECO:0000313" key="4">
    <source>
        <dbReference type="Proteomes" id="UP000620124"/>
    </source>
</evidence>
<dbReference type="EMBL" id="JACAZI010000019">
    <property type="protein sequence ID" value="KAF7339818.1"/>
    <property type="molecule type" value="Genomic_DNA"/>
</dbReference>
<comment type="caution">
    <text evidence="3">The sequence shown here is derived from an EMBL/GenBank/DDBJ whole genome shotgun (WGS) entry which is preliminary data.</text>
</comment>
<feature type="compositionally biased region" description="Polar residues" evidence="1">
    <location>
        <begin position="355"/>
        <end position="365"/>
    </location>
</feature>
<dbReference type="GO" id="GO:0003677">
    <property type="term" value="F:DNA binding"/>
    <property type="evidence" value="ECO:0007669"/>
    <property type="project" value="InterPro"/>
</dbReference>
<name>A0A8H6XET9_9AGAR</name>
<protein>
    <recommendedName>
        <fullName evidence="2">ARID domain-containing protein</fullName>
    </recommendedName>
</protein>
<feature type="compositionally biased region" description="Low complexity" evidence="1">
    <location>
        <begin position="251"/>
        <end position="264"/>
    </location>
</feature>
<gene>
    <name evidence="3" type="ORF">MVEN_01898300</name>
</gene>
<dbReference type="Pfam" id="PF01388">
    <property type="entry name" value="ARID"/>
    <property type="match status" value="1"/>
</dbReference>
<proteinExistence type="predicted"/>
<keyword evidence="4" id="KW-1185">Reference proteome</keyword>
<dbReference type="Gene3D" id="1.10.150.60">
    <property type="entry name" value="ARID DNA-binding domain"/>
    <property type="match status" value="1"/>
</dbReference>
<evidence type="ECO:0000256" key="1">
    <source>
        <dbReference type="SAM" id="MobiDB-lite"/>
    </source>
</evidence>
<evidence type="ECO:0000313" key="3">
    <source>
        <dbReference type="EMBL" id="KAF7339818.1"/>
    </source>
</evidence>
<dbReference type="CDD" id="cd16100">
    <property type="entry name" value="ARID"/>
    <property type="match status" value="1"/>
</dbReference>
<organism evidence="3 4">
    <name type="scientific">Mycena venus</name>
    <dbReference type="NCBI Taxonomy" id="2733690"/>
    <lineage>
        <taxon>Eukaryota</taxon>
        <taxon>Fungi</taxon>
        <taxon>Dikarya</taxon>
        <taxon>Basidiomycota</taxon>
        <taxon>Agaricomycotina</taxon>
        <taxon>Agaricomycetes</taxon>
        <taxon>Agaricomycetidae</taxon>
        <taxon>Agaricales</taxon>
        <taxon>Marasmiineae</taxon>
        <taxon>Mycenaceae</taxon>
        <taxon>Mycena</taxon>
    </lineage>
</organism>
<dbReference type="Proteomes" id="UP000620124">
    <property type="component" value="Unassembled WGS sequence"/>
</dbReference>